<organism evidence="12 13">
    <name type="scientific">Aphanomyces euteiches</name>
    <dbReference type="NCBI Taxonomy" id="100861"/>
    <lineage>
        <taxon>Eukaryota</taxon>
        <taxon>Sar</taxon>
        <taxon>Stramenopiles</taxon>
        <taxon>Oomycota</taxon>
        <taxon>Saprolegniomycetes</taxon>
        <taxon>Saprolegniales</taxon>
        <taxon>Verrucalvaceae</taxon>
        <taxon>Aphanomyces</taxon>
    </lineage>
</organism>
<dbReference type="NCBIfam" id="TIGR00633">
    <property type="entry name" value="xth"/>
    <property type="match status" value="1"/>
</dbReference>
<dbReference type="PANTHER" id="PTHR22748:SF6">
    <property type="entry name" value="DNA-(APURINIC OR APYRIMIDINIC SITE) ENDONUCLEASE"/>
    <property type="match status" value="1"/>
</dbReference>
<dbReference type="GO" id="GO:0008081">
    <property type="term" value="F:phosphoric diester hydrolase activity"/>
    <property type="evidence" value="ECO:0007669"/>
    <property type="project" value="TreeGrafter"/>
</dbReference>
<evidence type="ECO:0000256" key="6">
    <source>
        <dbReference type="PIRSR" id="PIRSR604808-1"/>
    </source>
</evidence>
<dbReference type="InterPro" id="IPR036691">
    <property type="entry name" value="Endo/exonu/phosph_ase_sf"/>
</dbReference>
<feature type="site" description="Transition state stabilizer" evidence="8">
    <location>
        <position position="255"/>
    </location>
</feature>
<keyword evidence="3 7" id="KW-0479">Metal-binding</keyword>
<dbReference type="GO" id="GO:0046872">
    <property type="term" value="F:metal ion binding"/>
    <property type="evidence" value="ECO:0007669"/>
    <property type="project" value="UniProtKB-KW"/>
</dbReference>
<feature type="binding site" evidence="7">
    <location>
        <position position="253"/>
    </location>
    <ligand>
        <name>Mg(2+)</name>
        <dbReference type="ChEBI" id="CHEBI:18420"/>
        <label>1</label>
    </ligand>
</feature>
<dbReference type="VEuPathDB" id="FungiDB:AeMF1_020928"/>
<sequence length="364" mass="40678">MAPKRATPAAATRKSKRTKTEPAKEAEPVEDSSPVTAAAEETAPAEKKAAWGFLKAPSGAQLKKPTKKAVAAEAVEFPPLSEADLSLFDATVVPPKRESQTRIVSWNVNGIRAVLKYGSNYFRAYIAREDPDVLCLSETKIDSDALDSIKHVLPQYKHQYWKCADQKGYSGTVIFSKIEPLSVRTSLVVGKEEENEGRFIALEFSDFWLVHTYVPNAGQKLDRLSYRTESWDKTLFQELKALDATKPVIWCGDLNVAYQEIDIHDPKGNKNKSAGFTDAERESFGSLLAHGFVDSFRAKYPTEQAYTYFSYRFGARAKNKGWRLDYFVVSPSLMPRVEDSTIRKSIVGSDHLPIVLDLNLRDAA</sequence>
<dbReference type="NCBIfam" id="TIGR00195">
    <property type="entry name" value="exoDNase_III"/>
    <property type="match status" value="1"/>
</dbReference>
<dbReference type="GO" id="GO:0005634">
    <property type="term" value="C:nucleus"/>
    <property type="evidence" value="ECO:0007669"/>
    <property type="project" value="TreeGrafter"/>
</dbReference>
<dbReference type="EMBL" id="VJMJ01000213">
    <property type="protein sequence ID" value="KAF0726554.1"/>
    <property type="molecule type" value="Genomic_DNA"/>
</dbReference>
<feature type="binding site" evidence="7">
    <location>
        <position position="255"/>
    </location>
    <ligand>
        <name>Mg(2+)</name>
        <dbReference type="ChEBI" id="CHEBI:18420"/>
        <label>1</label>
    </ligand>
</feature>
<proteinExistence type="inferred from homology"/>
<dbReference type="PANTHER" id="PTHR22748">
    <property type="entry name" value="AP ENDONUCLEASE"/>
    <property type="match status" value="1"/>
</dbReference>
<dbReference type="Gene3D" id="3.60.10.10">
    <property type="entry name" value="Endonuclease/exonuclease/phosphatase"/>
    <property type="match status" value="1"/>
</dbReference>
<dbReference type="InterPro" id="IPR020848">
    <property type="entry name" value="AP_endonuclease_F1_CS"/>
</dbReference>
<comment type="cofactor">
    <cofactor evidence="1">
        <name>Mn(2+)</name>
        <dbReference type="ChEBI" id="CHEBI:29035"/>
    </cofactor>
</comment>
<reference evidence="12 13" key="1">
    <citation type="submission" date="2019-07" db="EMBL/GenBank/DDBJ databases">
        <title>Genomics analysis of Aphanomyces spp. identifies a new class of oomycete effector associated with host adaptation.</title>
        <authorList>
            <person name="Gaulin E."/>
        </authorList>
    </citation>
    <scope>NUCLEOTIDE SEQUENCE [LARGE SCALE GENOMIC DNA]</scope>
    <source>
        <strain evidence="12 13">ATCC 201684</strain>
    </source>
</reference>
<dbReference type="GO" id="GO:0006284">
    <property type="term" value="P:base-excision repair"/>
    <property type="evidence" value="ECO:0007669"/>
    <property type="project" value="TreeGrafter"/>
</dbReference>
<evidence type="ECO:0000259" key="11">
    <source>
        <dbReference type="Pfam" id="PF03372"/>
    </source>
</evidence>
<feature type="site" description="Important for catalytic activity" evidence="8">
    <location>
        <position position="325"/>
    </location>
</feature>
<feature type="active site" description="Proton donor/acceptor" evidence="6">
    <location>
        <position position="253"/>
    </location>
</feature>
<feature type="binding site" evidence="7">
    <location>
        <position position="351"/>
    </location>
    <ligand>
        <name>Mg(2+)</name>
        <dbReference type="ChEBI" id="CHEBI:18420"/>
        <label>1</label>
    </ligand>
</feature>
<evidence type="ECO:0000313" key="12">
    <source>
        <dbReference type="EMBL" id="KAF0726554.1"/>
    </source>
</evidence>
<dbReference type="GO" id="GO:0003906">
    <property type="term" value="F:DNA-(apurinic or apyrimidinic site) endonuclease activity"/>
    <property type="evidence" value="ECO:0007669"/>
    <property type="project" value="TreeGrafter"/>
</dbReference>
<dbReference type="CDD" id="cd09087">
    <property type="entry name" value="Ape1-like_AP-endo"/>
    <property type="match status" value="1"/>
</dbReference>
<dbReference type="AlphaFoldDB" id="A0A6G0WHA1"/>
<evidence type="ECO:0000256" key="7">
    <source>
        <dbReference type="PIRSR" id="PIRSR604808-2"/>
    </source>
</evidence>
<name>A0A6G0WHA1_9STRA</name>
<dbReference type="PROSITE" id="PS51435">
    <property type="entry name" value="AP_NUCLEASE_F1_4"/>
    <property type="match status" value="1"/>
</dbReference>
<evidence type="ECO:0000313" key="13">
    <source>
        <dbReference type="Proteomes" id="UP000481153"/>
    </source>
</evidence>
<gene>
    <name evidence="12" type="ORF">Ae201684_015179</name>
</gene>
<evidence type="ECO:0000256" key="10">
    <source>
        <dbReference type="SAM" id="MobiDB-lite"/>
    </source>
</evidence>
<keyword evidence="5 7" id="KW-0460">Magnesium</keyword>
<feature type="active site" evidence="6">
    <location>
        <position position="213"/>
    </location>
</feature>
<dbReference type="PROSITE" id="PS00728">
    <property type="entry name" value="AP_NUCLEASE_F1_3"/>
    <property type="match status" value="1"/>
</dbReference>
<feature type="compositionally biased region" description="Basic and acidic residues" evidence="10">
    <location>
        <begin position="18"/>
        <end position="27"/>
    </location>
</feature>
<evidence type="ECO:0000256" key="2">
    <source>
        <dbReference type="ARBA" id="ARBA00007092"/>
    </source>
</evidence>
<evidence type="ECO:0000256" key="1">
    <source>
        <dbReference type="ARBA" id="ARBA00001936"/>
    </source>
</evidence>
<protein>
    <recommendedName>
        <fullName evidence="9">DNA-(apurinic or apyrimidinic site) endonuclease</fullName>
        <ecNumber evidence="9">3.1.-.-</ecNumber>
    </recommendedName>
</protein>
<feature type="binding site" evidence="7">
    <location>
        <position position="138"/>
    </location>
    <ligand>
        <name>Mg(2+)</name>
        <dbReference type="ChEBI" id="CHEBI:18420"/>
        <label>1</label>
    </ligand>
</feature>
<evidence type="ECO:0000256" key="4">
    <source>
        <dbReference type="ARBA" id="ARBA00022801"/>
    </source>
</evidence>
<evidence type="ECO:0000256" key="9">
    <source>
        <dbReference type="RuleBase" id="RU362131"/>
    </source>
</evidence>
<feature type="binding site" evidence="7">
    <location>
        <position position="107"/>
    </location>
    <ligand>
        <name>Mg(2+)</name>
        <dbReference type="ChEBI" id="CHEBI:18420"/>
        <label>1</label>
    </ligand>
</feature>
<feature type="compositionally biased region" description="Low complexity" evidence="10">
    <location>
        <begin position="1"/>
        <end position="12"/>
    </location>
</feature>
<evidence type="ECO:0000256" key="5">
    <source>
        <dbReference type="ARBA" id="ARBA00022842"/>
    </source>
</evidence>
<dbReference type="Pfam" id="PF03372">
    <property type="entry name" value="Exo_endo_phos"/>
    <property type="match status" value="1"/>
</dbReference>
<dbReference type="InterPro" id="IPR004808">
    <property type="entry name" value="AP_endonuc_1"/>
</dbReference>
<comment type="cofactor">
    <cofactor evidence="7 9">
        <name>Mg(2+)</name>
        <dbReference type="ChEBI" id="CHEBI:18420"/>
    </cofactor>
    <cofactor evidence="7 9">
        <name>Mn(2+)</name>
        <dbReference type="ChEBI" id="CHEBI:29035"/>
    </cofactor>
    <text evidence="7 9">Probably binds two magnesium or manganese ions per subunit.</text>
</comment>
<feature type="domain" description="Endonuclease/exonuclease/phosphatase" evidence="11">
    <location>
        <begin position="104"/>
        <end position="351"/>
    </location>
</feature>
<dbReference type="GO" id="GO:0008311">
    <property type="term" value="F:double-stranded DNA 3'-5' DNA exonuclease activity"/>
    <property type="evidence" value="ECO:0007669"/>
    <property type="project" value="TreeGrafter"/>
</dbReference>
<feature type="binding site" evidence="7">
    <location>
        <position position="350"/>
    </location>
    <ligand>
        <name>Mg(2+)</name>
        <dbReference type="ChEBI" id="CHEBI:18420"/>
        <label>1</label>
    </ligand>
</feature>
<comment type="caution">
    <text evidence="12">The sequence shown here is derived from an EMBL/GenBank/DDBJ whole genome shotgun (WGS) entry which is preliminary data.</text>
</comment>
<keyword evidence="13" id="KW-1185">Reference proteome</keyword>
<feature type="site" description="Interaction with DNA substrate" evidence="8">
    <location>
        <position position="351"/>
    </location>
</feature>
<feature type="region of interest" description="Disordered" evidence="10">
    <location>
        <begin position="1"/>
        <end position="46"/>
    </location>
</feature>
<dbReference type="EC" id="3.1.-.-" evidence="9"/>
<dbReference type="InterPro" id="IPR005135">
    <property type="entry name" value="Endo/exonuclease/phosphatase"/>
</dbReference>
<keyword evidence="4" id="KW-0378">Hydrolase</keyword>
<accession>A0A6G0WHA1</accession>
<dbReference type="Proteomes" id="UP000481153">
    <property type="component" value="Unassembled WGS sequence"/>
</dbReference>
<evidence type="ECO:0000256" key="8">
    <source>
        <dbReference type="PIRSR" id="PIRSR604808-3"/>
    </source>
</evidence>
<keyword evidence="9" id="KW-0234">DNA repair</keyword>
<comment type="similarity">
    <text evidence="2 9">Belongs to the DNA repair enzymes AP/ExoA family.</text>
</comment>
<keyword evidence="9" id="KW-0227">DNA damage</keyword>
<dbReference type="GO" id="GO:0003677">
    <property type="term" value="F:DNA binding"/>
    <property type="evidence" value="ECO:0007669"/>
    <property type="project" value="InterPro"/>
</dbReference>
<keyword evidence="7" id="KW-0464">Manganese</keyword>
<evidence type="ECO:0000256" key="3">
    <source>
        <dbReference type="ARBA" id="ARBA00022723"/>
    </source>
</evidence>
<feature type="active site" description="Proton acceptor" evidence="6">
    <location>
        <position position="351"/>
    </location>
</feature>
<dbReference type="SUPFAM" id="SSF56219">
    <property type="entry name" value="DNase I-like"/>
    <property type="match status" value="1"/>
</dbReference>